<dbReference type="SUPFAM" id="SSF47336">
    <property type="entry name" value="ACP-like"/>
    <property type="match status" value="1"/>
</dbReference>
<dbReference type="InterPro" id="IPR001242">
    <property type="entry name" value="Condensation_dom"/>
</dbReference>
<comment type="similarity">
    <text evidence="4">Belongs to the NRP synthetase family.</text>
</comment>
<dbReference type="InterPro" id="IPR000873">
    <property type="entry name" value="AMP-dep_synth/lig_dom"/>
</dbReference>
<dbReference type="InterPro" id="IPR020845">
    <property type="entry name" value="AMP-binding_CS"/>
</dbReference>
<dbReference type="SUPFAM" id="SSF52777">
    <property type="entry name" value="CoA-dependent acyltransferases"/>
    <property type="match status" value="4"/>
</dbReference>
<evidence type="ECO:0000256" key="1">
    <source>
        <dbReference type="ARBA" id="ARBA00022450"/>
    </source>
</evidence>
<keyword evidence="2" id="KW-0597">Phosphoprotein</keyword>
<protein>
    <recommendedName>
        <fullName evidence="6">Carrier domain-containing protein</fullName>
    </recommendedName>
</protein>
<dbReference type="InterPro" id="IPR006162">
    <property type="entry name" value="Ppantetheine_attach_site"/>
</dbReference>
<reference evidence="7 8" key="1">
    <citation type="submission" date="2017-03" db="EMBL/GenBank/DDBJ databases">
        <title>Genomes of endolithic fungi from Antarctica.</title>
        <authorList>
            <person name="Coleine C."/>
            <person name="Masonjones S."/>
            <person name="Stajich J.E."/>
        </authorList>
    </citation>
    <scope>NUCLEOTIDE SEQUENCE [LARGE SCALE GENOMIC DNA]</scope>
    <source>
        <strain evidence="7 8">CCFEE 6314</strain>
    </source>
</reference>
<feature type="compositionally biased region" description="Polar residues" evidence="5">
    <location>
        <begin position="81"/>
        <end position="98"/>
    </location>
</feature>
<dbReference type="InterPro" id="IPR045851">
    <property type="entry name" value="AMP-bd_C_sf"/>
</dbReference>
<dbReference type="InterPro" id="IPR036736">
    <property type="entry name" value="ACP-like_sf"/>
</dbReference>
<dbReference type="InterPro" id="IPR023213">
    <property type="entry name" value="CAT-like_dom_sf"/>
</dbReference>
<dbReference type="Gene3D" id="3.30.559.30">
    <property type="entry name" value="Nonribosomal peptide synthetase, condensation domain"/>
    <property type="match status" value="2"/>
</dbReference>
<evidence type="ECO:0000256" key="3">
    <source>
        <dbReference type="ARBA" id="ARBA00022598"/>
    </source>
</evidence>
<evidence type="ECO:0000313" key="7">
    <source>
        <dbReference type="EMBL" id="RVX72051.1"/>
    </source>
</evidence>
<dbReference type="GO" id="GO:0044550">
    <property type="term" value="P:secondary metabolite biosynthetic process"/>
    <property type="evidence" value="ECO:0007669"/>
    <property type="project" value="TreeGrafter"/>
</dbReference>
<dbReference type="PROSITE" id="PS00455">
    <property type="entry name" value="AMP_BINDING"/>
    <property type="match status" value="1"/>
</dbReference>
<sequence>MGVALSIQDILTAPSIGALVKQIEVHSSVPPQNTALVMSETTQRIIESDPSLDLRTQNLTSISESTSNALDSSQNEKGDGSETTTGAETFSASSSSRTPPEVDFSDSLPARRYPSTEMQLSLIRGTLENPQMNIIYHRQACQAADLATLKSAWEKVITHHDIFHSEFHMHNGTGFWTRRCLPFSWSEVAVQNQGEMEEELLKRPSWSGIGYAFKAIIMHNGICTLLFQVHHALIDGYSMELLIRQVKQVLSSGITPTISTKPSMLGFLRQRDAYIREHQHEAAQFWANQREILSKAASGLGLGYPVRDGHHQQEEKIPAALTGSIDVKTTSSVPFLDDAHIFDLGQSLRANIARFAREHEITKAALYHGAWALVMSLLSDSDCVAFGTVMSGRTLPIPGALDVVGNLATALHLAVEIDQHQTTVEFLKDMVYRMARLASFEWALPDGCYDRRFASILAIQLEQSIPDVDADLGDENVADVDNAQDRVETARVMAIPNISWSSRMNTEVPISVIVEAKGTVIIQYSSTRFHQQDIERTAELFQRMLTALLHPTYTVGMCLLESITLKEQGSLLERGNCHSALSTKASVRDSLVSLFLRMANHHPEAIAAKKLRGEQSMTMTYRELDQDSDWICRYLSRSIKPGDVVCVHADQSLAWLKAIYGVLKCGAVYCPMNPSLPPTLQASHFLSSGASIYLVPTIQQKGLAPAGCSHCLAVDEILSSTKMGSPADDIDIEIHNNVKVDPDSGAYLCFTSGSTGKPKGVLCTHQGLVAFQRDLEVRLFARPGWTIAQIMSVSFDGSIHEIFSTLSYGATLILPETSSDLFAPLTEADAAIFTPSVAQALDPADYPNLQAVYLVGEQVPQEVCDRWAAPRSQEKGTRLYNMYGPTEATCGATIKRLRPREKVTIGKPNSSTRIYILDRHHRLTVPGWIGQVCLAGVQVSRGYIGSTKATEERFHPDPICRGLAEQMYCTGDLGYWTDSGEVILVGRTDRQIKLRGFRIDLDDLEARLSKLPEVSAIAVARKDDYLVAMVQPRTISIENLKASMNAVLPTHMIPRVVIAVDTFPLTKAGKLDYSRVRDGNVFPTEENNKITSLSAMSDVERQVAQVWQQTLNLDDAATLNMSPDATFSSLGGHSLHQLRLASRLSHCFSCDVPLGMVIENQRLDNQARMISILINQHREKKKECLMALESEHQPLPVPTRALSPIERWWAELHYSEATTCTSSFNVSFACTLPRTGIDLARLEQSWNTTLARHCILSSRYAPHELGIEKGFIRSWHSTSPKAKRHTDNAPNLDMYAEINKPFDMAHDDLIRVHITNSHMLVVASHILCDLTTMRLLLDDVATLYHGHALIPRLSLPYPVERLERRRTLVSAEDEAFWMEYLRESPESLGRGPITESTLAPSHQSQIKGHMRSGSGTSIVMKLPAMTVDAMRGYLSKMAGDGVTNHQLAIAAVALALSSPQEHSIDMTIGGPYMNRAWESDLNTVGLFLEPIPIRVQSSRVPSLGKDYDDEADDETGIGSSPIYNADTYVRAVQVASKAALSHSICWEKLQEIWRTKISKSTRNMFDVMVTFHEEETGLTLPISGTEPLFTWAEGSKFPLMFEFLAVRKNGVETGTPMSIVMRVEYDDQVLSRKQVIKISDDIARALWMLTTSIGQAGVSIESIREALRSSSPSGSGSDFSLISSSGYDPVSGLGSDYEFHSPPGPGSPSSSPSTSEPALSKSLSPSATTTTTTSDSDENKVFFLARLSEL</sequence>
<dbReference type="Pfam" id="PF00550">
    <property type="entry name" value="PP-binding"/>
    <property type="match status" value="1"/>
</dbReference>
<dbReference type="Pfam" id="PF00501">
    <property type="entry name" value="AMP-binding"/>
    <property type="match status" value="1"/>
</dbReference>
<gene>
    <name evidence="7" type="ORF">B0A52_04649</name>
</gene>
<evidence type="ECO:0000256" key="2">
    <source>
        <dbReference type="ARBA" id="ARBA00022553"/>
    </source>
</evidence>
<dbReference type="SUPFAM" id="SSF56801">
    <property type="entry name" value="Acetyl-CoA synthetase-like"/>
    <property type="match status" value="1"/>
</dbReference>
<evidence type="ECO:0000256" key="4">
    <source>
        <dbReference type="ARBA" id="ARBA00029454"/>
    </source>
</evidence>
<dbReference type="GO" id="GO:0043041">
    <property type="term" value="P:amino acid activation for nonribosomal peptide biosynthetic process"/>
    <property type="evidence" value="ECO:0007669"/>
    <property type="project" value="TreeGrafter"/>
</dbReference>
<feature type="compositionally biased region" description="Low complexity" evidence="5">
    <location>
        <begin position="1707"/>
        <end position="1734"/>
    </location>
</feature>
<dbReference type="Gene3D" id="3.40.50.12780">
    <property type="entry name" value="N-terminal domain of ligase-like"/>
    <property type="match status" value="1"/>
</dbReference>
<feature type="compositionally biased region" description="Polar residues" evidence="5">
    <location>
        <begin position="1394"/>
        <end position="1406"/>
    </location>
</feature>
<dbReference type="Gene3D" id="1.10.1200.10">
    <property type="entry name" value="ACP-like"/>
    <property type="match status" value="1"/>
</dbReference>
<keyword evidence="1" id="KW-0596">Phosphopantetheine</keyword>
<dbReference type="Gene3D" id="3.30.300.30">
    <property type="match status" value="1"/>
</dbReference>
<dbReference type="GO" id="GO:0031177">
    <property type="term" value="F:phosphopantetheine binding"/>
    <property type="evidence" value="ECO:0007669"/>
    <property type="project" value="TreeGrafter"/>
</dbReference>
<dbReference type="OrthoDB" id="416786at2759"/>
<keyword evidence="3" id="KW-0436">Ligase</keyword>
<dbReference type="InterPro" id="IPR025110">
    <property type="entry name" value="AMP-bd_C"/>
</dbReference>
<dbReference type="InterPro" id="IPR042099">
    <property type="entry name" value="ANL_N_sf"/>
</dbReference>
<name>A0A438N8U8_EXOME</name>
<dbReference type="PANTHER" id="PTHR45527">
    <property type="entry name" value="NONRIBOSOMAL PEPTIDE SYNTHETASE"/>
    <property type="match status" value="1"/>
</dbReference>
<feature type="region of interest" description="Disordered" evidence="5">
    <location>
        <begin position="1693"/>
        <end position="1735"/>
    </location>
</feature>
<dbReference type="Pfam" id="PF00668">
    <property type="entry name" value="Condensation"/>
    <property type="match status" value="2"/>
</dbReference>
<feature type="region of interest" description="Disordered" evidence="5">
    <location>
        <begin position="64"/>
        <end position="110"/>
    </location>
</feature>
<accession>A0A438N8U8</accession>
<dbReference type="PANTHER" id="PTHR45527:SF11">
    <property type="entry name" value="NONRIBOSOMAL PEPTIDE SYNTHETASE 5"/>
    <property type="match status" value="1"/>
</dbReference>
<dbReference type="GO" id="GO:0005737">
    <property type="term" value="C:cytoplasm"/>
    <property type="evidence" value="ECO:0007669"/>
    <property type="project" value="TreeGrafter"/>
</dbReference>
<dbReference type="Gene3D" id="3.30.559.10">
    <property type="entry name" value="Chloramphenicol acetyltransferase-like domain"/>
    <property type="match status" value="2"/>
</dbReference>
<comment type="caution">
    <text evidence="7">The sequence shown here is derived from an EMBL/GenBank/DDBJ whole genome shotgun (WGS) entry which is preliminary data.</text>
</comment>
<evidence type="ECO:0000256" key="5">
    <source>
        <dbReference type="SAM" id="MobiDB-lite"/>
    </source>
</evidence>
<proteinExistence type="inferred from homology"/>
<dbReference type="VEuPathDB" id="FungiDB:PV10_03275"/>
<dbReference type="CDD" id="cd19537">
    <property type="entry name" value="C_NRPS-like"/>
    <property type="match status" value="1"/>
</dbReference>
<dbReference type="PROSITE" id="PS50075">
    <property type="entry name" value="CARRIER"/>
    <property type="match status" value="1"/>
</dbReference>
<dbReference type="PROSITE" id="PS00012">
    <property type="entry name" value="PHOSPHOPANTETHEINE"/>
    <property type="match status" value="1"/>
</dbReference>
<organism evidence="7 8">
    <name type="scientific">Exophiala mesophila</name>
    <name type="common">Black yeast-like fungus</name>
    <dbReference type="NCBI Taxonomy" id="212818"/>
    <lineage>
        <taxon>Eukaryota</taxon>
        <taxon>Fungi</taxon>
        <taxon>Dikarya</taxon>
        <taxon>Ascomycota</taxon>
        <taxon>Pezizomycotina</taxon>
        <taxon>Eurotiomycetes</taxon>
        <taxon>Chaetothyriomycetidae</taxon>
        <taxon>Chaetothyriales</taxon>
        <taxon>Herpotrichiellaceae</taxon>
        <taxon>Exophiala</taxon>
    </lineage>
</organism>
<feature type="domain" description="Carrier" evidence="6">
    <location>
        <begin position="1094"/>
        <end position="1174"/>
    </location>
</feature>
<dbReference type="EMBL" id="NAJM01000014">
    <property type="protein sequence ID" value="RVX72051.1"/>
    <property type="molecule type" value="Genomic_DNA"/>
</dbReference>
<dbReference type="GO" id="GO:0016874">
    <property type="term" value="F:ligase activity"/>
    <property type="evidence" value="ECO:0007669"/>
    <property type="project" value="UniProtKB-KW"/>
</dbReference>
<evidence type="ECO:0000313" key="8">
    <source>
        <dbReference type="Proteomes" id="UP000288859"/>
    </source>
</evidence>
<dbReference type="Proteomes" id="UP000288859">
    <property type="component" value="Unassembled WGS sequence"/>
</dbReference>
<feature type="compositionally biased region" description="Polar residues" evidence="5">
    <location>
        <begin position="64"/>
        <end position="73"/>
    </location>
</feature>
<dbReference type="Pfam" id="PF13193">
    <property type="entry name" value="AMP-binding_C"/>
    <property type="match status" value="1"/>
</dbReference>
<dbReference type="InterPro" id="IPR009081">
    <property type="entry name" value="PP-bd_ACP"/>
</dbReference>
<evidence type="ECO:0000259" key="6">
    <source>
        <dbReference type="PROSITE" id="PS50075"/>
    </source>
</evidence>
<feature type="region of interest" description="Disordered" evidence="5">
    <location>
        <begin position="1388"/>
        <end position="1412"/>
    </location>
</feature>